<gene>
    <name evidence="9" type="primary">KIF6</name>
</gene>
<reference evidence="9" key="3">
    <citation type="submission" date="2025-09" db="UniProtKB">
        <authorList>
            <consortium name="Ensembl"/>
        </authorList>
    </citation>
    <scope>IDENTIFICATION</scope>
</reference>
<protein>
    <recommendedName>
        <fullName evidence="6">Kinesin-like protein</fullName>
    </recommendedName>
</protein>
<dbReference type="InterPro" id="IPR036961">
    <property type="entry name" value="Kinesin_motor_dom_sf"/>
</dbReference>
<dbReference type="Pfam" id="PF00225">
    <property type="entry name" value="Kinesin"/>
    <property type="match status" value="1"/>
</dbReference>
<dbReference type="PROSITE" id="PS00411">
    <property type="entry name" value="KINESIN_MOTOR_1"/>
    <property type="match status" value="1"/>
</dbReference>
<evidence type="ECO:0000313" key="9">
    <source>
        <dbReference type="Ensembl" id="ENSDCDP00010008240.1"/>
    </source>
</evidence>
<dbReference type="InterPro" id="IPR019821">
    <property type="entry name" value="Kinesin_motor_CS"/>
</dbReference>
<dbReference type="GO" id="GO:0005524">
    <property type="term" value="F:ATP binding"/>
    <property type="evidence" value="ECO:0007669"/>
    <property type="project" value="UniProtKB-UniRule"/>
</dbReference>
<organism evidence="9 10">
    <name type="scientific">Denticeps clupeoides</name>
    <name type="common">denticle herring</name>
    <dbReference type="NCBI Taxonomy" id="299321"/>
    <lineage>
        <taxon>Eukaryota</taxon>
        <taxon>Metazoa</taxon>
        <taxon>Chordata</taxon>
        <taxon>Craniata</taxon>
        <taxon>Vertebrata</taxon>
        <taxon>Euteleostomi</taxon>
        <taxon>Actinopterygii</taxon>
        <taxon>Neopterygii</taxon>
        <taxon>Teleostei</taxon>
        <taxon>Clupei</taxon>
        <taxon>Clupeiformes</taxon>
        <taxon>Denticipitoidei</taxon>
        <taxon>Denticipitidae</taxon>
        <taxon>Denticeps</taxon>
    </lineage>
</organism>
<feature type="domain" description="Kinesin motor" evidence="8">
    <location>
        <begin position="1"/>
        <end position="338"/>
    </location>
</feature>
<dbReference type="Pfam" id="PF23735">
    <property type="entry name" value="KIF9"/>
    <property type="match status" value="1"/>
</dbReference>
<evidence type="ECO:0000256" key="5">
    <source>
        <dbReference type="PROSITE-ProRule" id="PRU00283"/>
    </source>
</evidence>
<name>A0AAY4AJ67_9TELE</name>
<feature type="compositionally biased region" description="Polar residues" evidence="7">
    <location>
        <begin position="479"/>
        <end position="500"/>
    </location>
</feature>
<evidence type="ECO:0000256" key="7">
    <source>
        <dbReference type="SAM" id="MobiDB-lite"/>
    </source>
</evidence>
<evidence type="ECO:0000259" key="8">
    <source>
        <dbReference type="PROSITE" id="PS50067"/>
    </source>
</evidence>
<dbReference type="PANTHER" id="PTHR47968:SF67">
    <property type="entry name" value="KINESIN MOTOR DOMAIN-CONTAINING PROTEIN"/>
    <property type="match status" value="1"/>
</dbReference>
<evidence type="ECO:0000256" key="4">
    <source>
        <dbReference type="ARBA" id="ARBA00023212"/>
    </source>
</evidence>
<feature type="binding site" evidence="5">
    <location>
        <begin position="90"/>
        <end position="97"/>
    </location>
    <ligand>
        <name>ATP</name>
        <dbReference type="ChEBI" id="CHEBI:30616"/>
    </ligand>
</feature>
<dbReference type="InterPro" id="IPR001752">
    <property type="entry name" value="Kinesin_motor_dom"/>
</dbReference>
<dbReference type="GO" id="GO:0008017">
    <property type="term" value="F:microtubule binding"/>
    <property type="evidence" value="ECO:0007669"/>
    <property type="project" value="InterPro"/>
</dbReference>
<dbReference type="InterPro" id="IPR027417">
    <property type="entry name" value="P-loop_NTPase"/>
</dbReference>
<dbReference type="SUPFAM" id="SSF52540">
    <property type="entry name" value="P-loop containing nucleoside triphosphate hydrolases"/>
    <property type="match status" value="1"/>
</dbReference>
<keyword evidence="5 6" id="KW-0505">Motor protein</keyword>
<keyword evidence="6" id="KW-0493">Microtubule</keyword>
<dbReference type="GO" id="GO:0007018">
    <property type="term" value="P:microtubule-based movement"/>
    <property type="evidence" value="ECO:0007669"/>
    <property type="project" value="InterPro"/>
</dbReference>
<accession>A0AAY4AJ67</accession>
<dbReference type="PRINTS" id="PR00380">
    <property type="entry name" value="KINESINHEAVY"/>
</dbReference>
<evidence type="ECO:0000256" key="1">
    <source>
        <dbReference type="ARBA" id="ARBA00004245"/>
    </source>
</evidence>
<comment type="subcellular location">
    <subcellularLocation>
        <location evidence="1">Cytoplasm</location>
        <location evidence="1">Cytoskeleton</location>
    </subcellularLocation>
</comment>
<dbReference type="PANTHER" id="PTHR47968">
    <property type="entry name" value="CENTROMERE PROTEIN E"/>
    <property type="match status" value="1"/>
</dbReference>
<dbReference type="Ensembl" id="ENSDCDT00010008666.1">
    <property type="protein sequence ID" value="ENSDCDP00010008240.1"/>
    <property type="gene ID" value="ENSDCDG00010003723.1"/>
</dbReference>
<dbReference type="Gene3D" id="3.40.850.10">
    <property type="entry name" value="Kinesin motor domain"/>
    <property type="match status" value="1"/>
</dbReference>
<keyword evidence="2 5" id="KW-0547">Nucleotide-binding</keyword>
<evidence type="ECO:0000256" key="2">
    <source>
        <dbReference type="ARBA" id="ARBA00022741"/>
    </source>
</evidence>
<keyword evidence="3 5" id="KW-0067">ATP-binding</keyword>
<keyword evidence="10" id="KW-1185">Reference proteome</keyword>
<reference evidence="9" key="2">
    <citation type="submission" date="2025-08" db="UniProtKB">
        <authorList>
            <consortium name="Ensembl"/>
        </authorList>
    </citation>
    <scope>IDENTIFICATION</scope>
</reference>
<evidence type="ECO:0000256" key="3">
    <source>
        <dbReference type="ARBA" id="ARBA00022840"/>
    </source>
</evidence>
<proteinExistence type="inferred from homology"/>
<dbReference type="GO" id="GO:0005874">
    <property type="term" value="C:microtubule"/>
    <property type="evidence" value="ECO:0007669"/>
    <property type="project" value="UniProtKB-KW"/>
</dbReference>
<dbReference type="GeneTree" id="ENSGT00940000157697"/>
<evidence type="ECO:0000313" key="10">
    <source>
        <dbReference type="Proteomes" id="UP000694580"/>
    </source>
</evidence>
<keyword evidence="4" id="KW-0206">Cytoskeleton</keyword>
<feature type="region of interest" description="Disordered" evidence="7">
    <location>
        <begin position="479"/>
        <end position="510"/>
    </location>
</feature>
<dbReference type="Proteomes" id="UP000694580">
    <property type="component" value="Chromosome 1"/>
</dbReference>
<reference evidence="9 10" key="1">
    <citation type="submission" date="2020-06" db="EMBL/GenBank/DDBJ databases">
        <authorList>
            <consortium name="Wellcome Sanger Institute Data Sharing"/>
        </authorList>
    </citation>
    <scope>NUCLEOTIDE SEQUENCE [LARGE SCALE GENOMIC DNA]</scope>
</reference>
<keyword evidence="4" id="KW-0963">Cytoplasm</keyword>
<dbReference type="AlphaFoldDB" id="A0AAY4AJ67"/>
<comment type="similarity">
    <text evidence="5 6">Belongs to the TRAFAC class myosin-kinesin ATPase superfamily. Kinesin family.</text>
</comment>
<dbReference type="InterPro" id="IPR027640">
    <property type="entry name" value="Kinesin-like_fam"/>
</dbReference>
<evidence type="ECO:0000256" key="6">
    <source>
        <dbReference type="RuleBase" id="RU000394"/>
    </source>
</evidence>
<dbReference type="SMART" id="SM00129">
    <property type="entry name" value="KISc"/>
    <property type="match status" value="1"/>
</dbReference>
<dbReference type="InterPro" id="IPR056524">
    <property type="entry name" value="KIF6/9_C"/>
</dbReference>
<dbReference type="PROSITE" id="PS50067">
    <property type="entry name" value="KINESIN_MOTOR_2"/>
    <property type="match status" value="1"/>
</dbReference>
<dbReference type="GO" id="GO:0003777">
    <property type="term" value="F:microtubule motor activity"/>
    <property type="evidence" value="ECO:0007669"/>
    <property type="project" value="InterPro"/>
</dbReference>
<sequence>CSELHLRPFLRVSCVISGVYSVEDDGSCLGFVVPKDLADGFINNKRESYKFRFQKIFDQSAKQEELFDTVAKPVADSVLAGYNGTIFAYGQTASGKTFTITGGAERYSDRGIIPRTLSYLYQHFSQDSTMAYTIHISYLEIYNEMGFDLLDPKHEASRLEDLPRVTILEDPDQNIHLKNLSLQQAGNEKEALNLLFLGDTNRMIAETPMNQASTRSHCIFTIHLCGREPGSATLRRSKLHLVDLAGSERVGRTGAGGQHFTESKYINLSLHFLEQVIIALSEKSRSHIPYRNSMMTSVLRDSLGGNCMTTMIATVSAEKRNVDESISTCRFAQRVALIKNEAWLNEELDPALLIARLKKEVQLLKGELAMVTGEQRSEKLSPQEIQRLGEQLKVYLDDSDSEAMLDVGPDMRKICHCFSELKKLLHFYFFQTMVCKATPDIPTPEEVKKLKDMLVQRDNEISILVSMLKKEKKRVQDAVSTAGNMEAQSSLQSSTANLSDESLKGSEDLSPLPRLLQRKKGLELSVGRQEAFEIFKRDHKDQLTIEDNKALLKLRYTEAKALGEKVNSARNKVRVMGNLPESEVPDPMEEKLLAQIEEEKNMYKNTFGKLKGMKTEIEHLQLLLEKQKFKLQKDFEDWWTHEAGSMQVGKPLLFKSIFFLFTCAPHCSCYESPSDQQTDCPDAGFDLVNRKYGLTFRRMSSCAAQLRPGIYF</sequence>